<proteinExistence type="inferred from homology"/>
<dbReference type="InterPro" id="IPR023631">
    <property type="entry name" value="Amidase_dom"/>
</dbReference>
<name>A0A8J8T4C3_HALGN</name>
<sequence length="518" mass="57922">MAGKWTSVDLVNVFASRCYKIGRALCLTTEEDFEYGLKEAEIKDKEREEALRNGTQLPILHGIPVSVKELNEQKGKLVTVGCQHLCEKVFEEDNPTIKLIKDAGAIIIVRGNVPQLAFAIHSENMVWGEARNPHNQGRSCGGSSGGDGGLVAAKCVPLAFGSDIGGSIRIPAHFNGIRGLRPSPWRISMLGHRTALYDNAAPLKQIRACSGPLGQTSEDIKIGLQVLINDRLNHYDPFVPPLPFRDDLYERASSGKVRIGYFESIENQPTTVAMKRALNIAKDALEAQGYELVRINLPTALIEEAREVFVTIIMNFCLGPMIKKLDENYERPLPCYKFPVLLVTSGFFVKNLLYAVLRLTGNNRIYKSIKSIKICSKDEINELFKRQADLYPKVKEFWDQQNIEAILQPSYLSCSFKHEHSGDMGIFFDYLNLWSLLHYPVGVVPVSSVQDGEDAGYEDGINDEWTKIIRKDMVGTVGMPISVSIVAQPWQDEIIVGIMKALDDKIKYKKALPAYLME</sequence>
<gene>
    <name evidence="5" type="ORF">FGO68_gene10665</name>
</gene>
<keyword evidence="6" id="KW-1185">Reference proteome</keyword>
<feature type="domain" description="Amidase" evidence="4">
    <location>
        <begin position="11"/>
        <end position="494"/>
    </location>
</feature>
<dbReference type="GO" id="GO:0009062">
    <property type="term" value="P:fatty acid catabolic process"/>
    <property type="evidence" value="ECO:0007669"/>
    <property type="project" value="TreeGrafter"/>
</dbReference>
<dbReference type="InterPro" id="IPR052096">
    <property type="entry name" value="Endocannabinoid_amidase"/>
</dbReference>
<dbReference type="PIRSF" id="PIRSF001221">
    <property type="entry name" value="Amidase_fungi"/>
    <property type="match status" value="1"/>
</dbReference>
<dbReference type="EMBL" id="RRYP01006754">
    <property type="protein sequence ID" value="TNV80973.1"/>
    <property type="molecule type" value="Genomic_DNA"/>
</dbReference>
<dbReference type="SUPFAM" id="SSF75304">
    <property type="entry name" value="Amidase signature (AS) enzymes"/>
    <property type="match status" value="1"/>
</dbReference>
<dbReference type="GO" id="GO:0017064">
    <property type="term" value="F:fatty acid amide hydrolase activity"/>
    <property type="evidence" value="ECO:0007669"/>
    <property type="project" value="TreeGrafter"/>
</dbReference>
<feature type="active site" description="Charge relay system" evidence="3">
    <location>
        <position position="143"/>
    </location>
</feature>
<comment type="similarity">
    <text evidence="1">Belongs to the amidase family.</text>
</comment>
<dbReference type="Gene3D" id="3.90.1300.10">
    <property type="entry name" value="Amidase signature (AS) domain"/>
    <property type="match status" value="1"/>
</dbReference>
<evidence type="ECO:0000259" key="4">
    <source>
        <dbReference type="Pfam" id="PF01425"/>
    </source>
</evidence>
<evidence type="ECO:0000256" key="1">
    <source>
        <dbReference type="ARBA" id="ARBA00009199"/>
    </source>
</evidence>
<dbReference type="PANTHER" id="PTHR45847:SF6">
    <property type="entry name" value="FATTY ACID AMIDE HYDROLASE"/>
    <property type="match status" value="1"/>
</dbReference>
<dbReference type="OrthoDB" id="421993at2759"/>
<organism evidence="5 6">
    <name type="scientific">Halteria grandinella</name>
    <dbReference type="NCBI Taxonomy" id="5974"/>
    <lineage>
        <taxon>Eukaryota</taxon>
        <taxon>Sar</taxon>
        <taxon>Alveolata</taxon>
        <taxon>Ciliophora</taxon>
        <taxon>Intramacronucleata</taxon>
        <taxon>Spirotrichea</taxon>
        <taxon>Stichotrichia</taxon>
        <taxon>Sporadotrichida</taxon>
        <taxon>Halteriidae</taxon>
        <taxon>Halteria</taxon>
    </lineage>
</organism>
<dbReference type="AlphaFoldDB" id="A0A8J8T4C3"/>
<dbReference type="GO" id="GO:0004040">
    <property type="term" value="F:amidase activity"/>
    <property type="evidence" value="ECO:0007669"/>
    <property type="project" value="TreeGrafter"/>
</dbReference>
<dbReference type="InterPro" id="IPR036928">
    <property type="entry name" value="AS_sf"/>
</dbReference>
<evidence type="ECO:0000256" key="3">
    <source>
        <dbReference type="PIRSR" id="PIRSR001221-1"/>
    </source>
</evidence>
<dbReference type="InterPro" id="IPR020556">
    <property type="entry name" value="Amidase_CS"/>
</dbReference>
<evidence type="ECO:0000313" key="5">
    <source>
        <dbReference type="EMBL" id="TNV80973.1"/>
    </source>
</evidence>
<dbReference type="Proteomes" id="UP000785679">
    <property type="component" value="Unassembled WGS sequence"/>
</dbReference>
<evidence type="ECO:0000256" key="2">
    <source>
        <dbReference type="ARBA" id="ARBA00022801"/>
    </source>
</evidence>
<dbReference type="PROSITE" id="PS00571">
    <property type="entry name" value="AMIDASES"/>
    <property type="match status" value="1"/>
</dbReference>
<dbReference type="Pfam" id="PF01425">
    <property type="entry name" value="Amidase"/>
    <property type="match status" value="1"/>
</dbReference>
<dbReference type="PANTHER" id="PTHR45847">
    <property type="entry name" value="FATTY ACID AMIDE HYDROLASE"/>
    <property type="match status" value="1"/>
</dbReference>
<feature type="active site" description="Acyl-ester intermediate" evidence="3">
    <location>
        <position position="167"/>
    </location>
</feature>
<accession>A0A8J8T4C3</accession>
<protein>
    <recommendedName>
        <fullName evidence="4">Amidase domain-containing protein</fullName>
    </recommendedName>
</protein>
<reference evidence="5" key="1">
    <citation type="submission" date="2019-06" db="EMBL/GenBank/DDBJ databases">
        <authorList>
            <person name="Zheng W."/>
        </authorList>
    </citation>
    <scope>NUCLEOTIDE SEQUENCE</scope>
    <source>
        <strain evidence="5">QDHG01</strain>
    </source>
</reference>
<evidence type="ECO:0000313" key="6">
    <source>
        <dbReference type="Proteomes" id="UP000785679"/>
    </source>
</evidence>
<keyword evidence="2" id="KW-0378">Hydrolase</keyword>
<comment type="caution">
    <text evidence="5">The sequence shown here is derived from an EMBL/GenBank/DDBJ whole genome shotgun (WGS) entry which is preliminary data.</text>
</comment>
<feature type="active site" description="Charge relay system" evidence="3">
    <location>
        <position position="68"/>
    </location>
</feature>